<dbReference type="PANTHER" id="PTHR21340:SF7">
    <property type="entry name" value="NUDIX HYDROLASE DOMAIN-CONTAINING PROTEIN"/>
    <property type="match status" value="1"/>
</dbReference>
<dbReference type="Gene3D" id="3.90.79.10">
    <property type="entry name" value="Nucleoside Triphosphate Pyrophosphohydrolase"/>
    <property type="match status" value="1"/>
</dbReference>
<keyword evidence="1" id="KW-0378">Hydrolase</keyword>
<protein>
    <submittedName>
        <fullName evidence="3">NUDIX domain-containing protein</fullName>
    </submittedName>
</protein>
<evidence type="ECO:0000259" key="2">
    <source>
        <dbReference type="PROSITE" id="PS51462"/>
    </source>
</evidence>
<dbReference type="EMBL" id="CP080507">
    <property type="protein sequence ID" value="QYM78439.1"/>
    <property type="molecule type" value="Genomic_DNA"/>
</dbReference>
<organism evidence="3 4">
    <name type="scientific">Horticoccus luteus</name>
    <dbReference type="NCBI Taxonomy" id="2862869"/>
    <lineage>
        <taxon>Bacteria</taxon>
        <taxon>Pseudomonadati</taxon>
        <taxon>Verrucomicrobiota</taxon>
        <taxon>Opitutia</taxon>
        <taxon>Opitutales</taxon>
        <taxon>Opitutaceae</taxon>
        <taxon>Horticoccus</taxon>
    </lineage>
</organism>
<dbReference type="SUPFAM" id="SSF55811">
    <property type="entry name" value="Nudix"/>
    <property type="match status" value="1"/>
</dbReference>
<evidence type="ECO:0000313" key="4">
    <source>
        <dbReference type="Proteomes" id="UP000825051"/>
    </source>
</evidence>
<dbReference type="InterPro" id="IPR051325">
    <property type="entry name" value="Nudix_hydrolase_domain"/>
</dbReference>
<dbReference type="AlphaFoldDB" id="A0A8F9TVB3"/>
<dbReference type="PROSITE" id="PS51462">
    <property type="entry name" value="NUDIX"/>
    <property type="match status" value="1"/>
</dbReference>
<accession>A0A8F9TVB3</accession>
<sequence>MPVISAGILLHRQRSGSCEVFLVHPGGPFWAKKDAAAWSIPKGECAAGEDPLVAAQREFTEETGFRAPGPFTPLGEIKLSSGKRLLAWSAPGDCDPARIVSNTFRLEWPPRTGRFAEFPEIDRAAWFPLPVAAEKLHRSQLPLLSALAL</sequence>
<dbReference type="InterPro" id="IPR000086">
    <property type="entry name" value="NUDIX_hydrolase_dom"/>
</dbReference>
<dbReference type="GO" id="GO:0006167">
    <property type="term" value="P:AMP biosynthetic process"/>
    <property type="evidence" value="ECO:0007669"/>
    <property type="project" value="TreeGrafter"/>
</dbReference>
<evidence type="ECO:0000256" key="1">
    <source>
        <dbReference type="ARBA" id="ARBA00022801"/>
    </source>
</evidence>
<dbReference type="RefSeq" id="WP_220161543.1">
    <property type="nucleotide sequence ID" value="NZ_CP080507.1"/>
</dbReference>
<proteinExistence type="predicted"/>
<evidence type="ECO:0000313" key="3">
    <source>
        <dbReference type="EMBL" id="QYM78439.1"/>
    </source>
</evidence>
<gene>
    <name evidence="3" type="ORF">K0B96_14215</name>
</gene>
<dbReference type="GO" id="GO:0006754">
    <property type="term" value="P:ATP biosynthetic process"/>
    <property type="evidence" value="ECO:0007669"/>
    <property type="project" value="TreeGrafter"/>
</dbReference>
<dbReference type="KEGG" id="ole:K0B96_14215"/>
<keyword evidence="4" id="KW-1185">Reference proteome</keyword>
<dbReference type="Pfam" id="PF00293">
    <property type="entry name" value="NUDIX"/>
    <property type="match status" value="1"/>
</dbReference>
<dbReference type="PROSITE" id="PS00893">
    <property type="entry name" value="NUDIX_BOX"/>
    <property type="match status" value="1"/>
</dbReference>
<dbReference type="InterPro" id="IPR015797">
    <property type="entry name" value="NUDIX_hydrolase-like_dom_sf"/>
</dbReference>
<dbReference type="InterPro" id="IPR020084">
    <property type="entry name" value="NUDIX_hydrolase_CS"/>
</dbReference>
<feature type="domain" description="Nudix hydrolase" evidence="2">
    <location>
        <begin position="1"/>
        <end position="149"/>
    </location>
</feature>
<name>A0A8F9TVB3_9BACT</name>
<dbReference type="CDD" id="cd04662">
    <property type="entry name" value="NUDIX_Hydrolase"/>
    <property type="match status" value="1"/>
</dbReference>
<dbReference type="GO" id="GO:0004081">
    <property type="term" value="F:bis(5'-nucleosyl)-tetraphosphatase (asymmetrical) activity"/>
    <property type="evidence" value="ECO:0007669"/>
    <property type="project" value="TreeGrafter"/>
</dbReference>
<dbReference type="Proteomes" id="UP000825051">
    <property type="component" value="Chromosome"/>
</dbReference>
<reference evidence="3" key="1">
    <citation type="submission" date="2021-08" db="EMBL/GenBank/DDBJ databases">
        <title>Genome of a novel bacterium of the phylum Verrucomicrobia, Oleiharenicola sp. KSB-15.</title>
        <authorList>
            <person name="Chung J.-H."/>
            <person name="Ahn J.-H."/>
            <person name="Yoon Y."/>
            <person name="Kim D.-Y."/>
            <person name="An S.-H."/>
            <person name="Park I."/>
            <person name="Yeon J."/>
        </authorList>
    </citation>
    <scope>NUCLEOTIDE SEQUENCE</scope>
    <source>
        <strain evidence="3">KSB-15</strain>
    </source>
</reference>
<dbReference type="PANTHER" id="PTHR21340">
    <property type="entry name" value="DIADENOSINE 5,5-P1,P4-TETRAPHOSPHATE PYROPHOSPHOHYDROLASE MUTT"/>
    <property type="match status" value="1"/>
</dbReference>